<dbReference type="Proteomes" id="UP001576784">
    <property type="component" value="Unassembled WGS sequence"/>
</dbReference>
<dbReference type="InterPro" id="IPR029787">
    <property type="entry name" value="Nucleotide_cyclase"/>
</dbReference>
<evidence type="ECO:0000259" key="5">
    <source>
        <dbReference type="PROSITE" id="PS50110"/>
    </source>
</evidence>
<keyword evidence="7" id="KW-0548">Nucleotidyltransferase</keyword>
<dbReference type="Pfam" id="PF01590">
    <property type="entry name" value="GAF"/>
    <property type="match status" value="1"/>
</dbReference>
<dbReference type="SUPFAM" id="SSF55073">
    <property type="entry name" value="Nucleotide cyclase"/>
    <property type="match status" value="1"/>
</dbReference>
<dbReference type="Gene3D" id="6.10.250.690">
    <property type="match status" value="1"/>
</dbReference>
<evidence type="ECO:0000313" key="7">
    <source>
        <dbReference type="EMBL" id="MFB2894982.1"/>
    </source>
</evidence>
<feature type="domain" description="Response regulatory" evidence="5">
    <location>
        <begin position="24"/>
        <end position="140"/>
    </location>
</feature>
<gene>
    <name evidence="7" type="ORF">ACE1CI_18910</name>
</gene>
<comment type="caution">
    <text evidence="7">The sequence shown here is derived from an EMBL/GenBank/DDBJ whole genome shotgun (WGS) entry which is preliminary data.</text>
</comment>
<dbReference type="SMART" id="SM00267">
    <property type="entry name" value="GGDEF"/>
    <property type="match status" value="1"/>
</dbReference>
<dbReference type="SUPFAM" id="SSF52172">
    <property type="entry name" value="CheY-like"/>
    <property type="match status" value="1"/>
</dbReference>
<dbReference type="PROSITE" id="PS50110">
    <property type="entry name" value="RESPONSE_REGULATORY"/>
    <property type="match status" value="1"/>
</dbReference>
<keyword evidence="1 7" id="KW-0808">Transferase</keyword>
<dbReference type="Pfam" id="PF00072">
    <property type="entry name" value="Response_reg"/>
    <property type="match status" value="1"/>
</dbReference>
<dbReference type="PANTHER" id="PTHR45138">
    <property type="entry name" value="REGULATORY COMPONENTS OF SENSORY TRANSDUCTION SYSTEM"/>
    <property type="match status" value="1"/>
</dbReference>
<dbReference type="NCBIfam" id="TIGR00254">
    <property type="entry name" value="GGDEF"/>
    <property type="match status" value="1"/>
</dbReference>
<evidence type="ECO:0000313" key="8">
    <source>
        <dbReference type="Proteomes" id="UP001576784"/>
    </source>
</evidence>
<dbReference type="RefSeq" id="WP_413264623.1">
    <property type="nucleotide sequence ID" value="NZ_JBHFNR010000140.1"/>
</dbReference>
<dbReference type="PROSITE" id="PS50887">
    <property type="entry name" value="GGDEF"/>
    <property type="match status" value="1"/>
</dbReference>
<dbReference type="InterPro" id="IPR029016">
    <property type="entry name" value="GAF-like_dom_sf"/>
</dbReference>
<dbReference type="SUPFAM" id="SSF55781">
    <property type="entry name" value="GAF domain-like"/>
    <property type="match status" value="1"/>
</dbReference>
<dbReference type="EMBL" id="JBHFNR010000140">
    <property type="protein sequence ID" value="MFB2894982.1"/>
    <property type="molecule type" value="Genomic_DNA"/>
</dbReference>
<dbReference type="Gene3D" id="3.30.70.270">
    <property type="match status" value="1"/>
</dbReference>
<feature type="modified residue" description="4-aspartylphosphate" evidence="3">
    <location>
        <position position="73"/>
    </location>
</feature>
<evidence type="ECO:0000259" key="4">
    <source>
        <dbReference type="PROSITE" id="PS50046"/>
    </source>
</evidence>
<dbReference type="Gene3D" id="3.40.50.2300">
    <property type="match status" value="1"/>
</dbReference>
<dbReference type="InterPro" id="IPR043128">
    <property type="entry name" value="Rev_trsase/Diguanyl_cyclase"/>
</dbReference>
<evidence type="ECO:0000259" key="6">
    <source>
        <dbReference type="PROSITE" id="PS50887"/>
    </source>
</evidence>
<dbReference type="SMART" id="SM00448">
    <property type="entry name" value="REC"/>
    <property type="match status" value="1"/>
</dbReference>
<sequence>MASKFSMSQTGFTTQINASAKPGLIFIIGNNANNFDLLSKLLTESRFNVVVAKSVDSAIYQAEYARPNLMILDITESEFNGVKACQSLKENKITKDIPLVLLADISHKEEKIKCLEIGAVDYINKPIQPEEVLVRIRNNITICELQKQVHEQNLRIQHQMAIQNLIGLMQERICQSAKLEEILSDAVNELRGILQNERVFLYQLGQHSMQATSLDLMNLEANYNSYLSKGSDYIQNYQETKAGYFPNLNEYQNPLDQVENKSNLILPIRQARKIWGFLIVENLSQKSEGQELEVELLKQLVRQVGVTIQQAQLYERLQTVNEELHRLATLDSLTQLANRYWFNMYLSQEWQRLLIEEAQGFRFKGNSNCLSLIMCDVDYFKLYNDNYGHLAGDFCLQEVAKAIRETVNRPADLVARYGGEEFAVILPNTSAETAFDIAERIRTKVKGLQIAHCKSPIAQYVTLSLGVSSIVPHRESSPEELIATADRALYRAKEQGRDRTYLL</sequence>
<accession>A0ABV4XTH8</accession>
<keyword evidence="2" id="KW-0418">Kinase</keyword>
<dbReference type="InterPro" id="IPR016132">
    <property type="entry name" value="Phyto_chromo_attachment"/>
</dbReference>
<feature type="domain" description="Phytochrome chromophore attachment site" evidence="4">
    <location>
        <begin position="255"/>
        <end position="303"/>
    </location>
</feature>
<evidence type="ECO:0000256" key="1">
    <source>
        <dbReference type="ARBA" id="ARBA00022679"/>
    </source>
</evidence>
<dbReference type="InterPro" id="IPR003018">
    <property type="entry name" value="GAF"/>
</dbReference>
<organism evidence="7 8">
    <name type="scientific">Floridaenema flaviceps BLCC-F50</name>
    <dbReference type="NCBI Taxonomy" id="3153642"/>
    <lineage>
        <taxon>Bacteria</taxon>
        <taxon>Bacillati</taxon>
        <taxon>Cyanobacteriota</taxon>
        <taxon>Cyanophyceae</taxon>
        <taxon>Oscillatoriophycideae</taxon>
        <taxon>Aerosakkonematales</taxon>
        <taxon>Aerosakkonemataceae</taxon>
        <taxon>Floridanema</taxon>
        <taxon>Floridanema flaviceps</taxon>
    </lineage>
</organism>
<reference evidence="7 8" key="1">
    <citation type="submission" date="2024-09" db="EMBL/GenBank/DDBJ databases">
        <title>Floridaenema gen nov. (Aerosakkonemataceae, Aerosakkonematales ord. nov., Cyanobacteria) from benthic tropical and subtropical fresh waters, with the description of four new species.</title>
        <authorList>
            <person name="Moretto J.A."/>
            <person name="Berthold D.E."/>
            <person name="Lefler F.W."/>
            <person name="Huang I.-S."/>
            <person name="Laughinghouse H. IV."/>
        </authorList>
    </citation>
    <scope>NUCLEOTIDE SEQUENCE [LARGE SCALE GENOMIC DNA]</scope>
    <source>
        <strain evidence="7 8">BLCC-F50</strain>
    </source>
</reference>
<dbReference type="InterPro" id="IPR000160">
    <property type="entry name" value="GGDEF_dom"/>
</dbReference>
<dbReference type="Gene3D" id="3.30.450.40">
    <property type="match status" value="2"/>
</dbReference>
<feature type="domain" description="GGDEF" evidence="6">
    <location>
        <begin position="368"/>
        <end position="503"/>
    </location>
</feature>
<protein>
    <submittedName>
        <fullName evidence="7">Diguanylate cyclase domain-containing protein</fullName>
        <ecNumber evidence="7">2.7.7.65</ecNumber>
    </submittedName>
</protein>
<dbReference type="EC" id="2.7.7.65" evidence="7"/>
<dbReference type="GO" id="GO:0052621">
    <property type="term" value="F:diguanylate cyclase activity"/>
    <property type="evidence" value="ECO:0007669"/>
    <property type="project" value="UniProtKB-EC"/>
</dbReference>
<dbReference type="InterPro" id="IPR001789">
    <property type="entry name" value="Sig_transdc_resp-reg_receiver"/>
</dbReference>
<dbReference type="Pfam" id="PF00990">
    <property type="entry name" value="GGDEF"/>
    <property type="match status" value="1"/>
</dbReference>
<dbReference type="PANTHER" id="PTHR45138:SF9">
    <property type="entry name" value="DIGUANYLATE CYCLASE DGCM-RELATED"/>
    <property type="match status" value="1"/>
</dbReference>
<proteinExistence type="predicted"/>
<dbReference type="PROSITE" id="PS50046">
    <property type="entry name" value="PHYTOCHROME_2"/>
    <property type="match status" value="1"/>
</dbReference>
<evidence type="ECO:0000256" key="2">
    <source>
        <dbReference type="ARBA" id="ARBA00022777"/>
    </source>
</evidence>
<name>A0ABV4XTH8_9CYAN</name>
<dbReference type="SMART" id="SM00065">
    <property type="entry name" value="GAF"/>
    <property type="match status" value="1"/>
</dbReference>
<dbReference type="InterPro" id="IPR050469">
    <property type="entry name" value="Diguanylate_Cyclase"/>
</dbReference>
<keyword evidence="8" id="KW-1185">Reference proteome</keyword>
<dbReference type="InterPro" id="IPR011006">
    <property type="entry name" value="CheY-like_superfamily"/>
</dbReference>
<keyword evidence="3" id="KW-0597">Phosphoprotein</keyword>
<dbReference type="CDD" id="cd01949">
    <property type="entry name" value="GGDEF"/>
    <property type="match status" value="1"/>
</dbReference>
<evidence type="ECO:0000256" key="3">
    <source>
        <dbReference type="PROSITE-ProRule" id="PRU00169"/>
    </source>
</evidence>